<dbReference type="Proteomes" id="UP001333110">
    <property type="component" value="Unassembled WGS sequence"/>
</dbReference>
<dbReference type="PANTHER" id="PTHR33395">
    <property type="entry name" value="TRANSCRIPTASE, PUTATIVE-RELATED-RELATED"/>
    <property type="match status" value="1"/>
</dbReference>
<name>A0AAN7NHY3_MYCAM</name>
<gene>
    <name evidence="1" type="ORF">QYF61_019779</name>
</gene>
<keyword evidence="2" id="KW-1185">Reference proteome</keyword>
<dbReference type="AlphaFoldDB" id="A0AAN7NHY3"/>
<protein>
    <submittedName>
        <fullName evidence="1">Uncharacterized protein</fullName>
    </submittedName>
</protein>
<dbReference type="GO" id="GO:0031012">
    <property type="term" value="C:extracellular matrix"/>
    <property type="evidence" value="ECO:0007669"/>
    <property type="project" value="TreeGrafter"/>
</dbReference>
<sequence length="301" mass="34681">MLNRIRPSIDPWGTPHVTGFHLDFVPLITTPWARTFSQFSIHLAVCSSSPYINSFSMRILWERVSKAFLKSREGLVGDVMVGGCVGHSDHEMVEFKIFGVMRKKVSRVATLDLRRANFKLFRELVSSVPWESAFEGLGVHECWSVFKSHLLKAQEQAIPLCHKSSKLGRRPAWLNRELLVELKRRKKKLYDLWKQGQALQEDYRAVVHIRRKKRQKAKAELELKLAIFNNTDRPWAARSSELEDHDCGNSDFPFLDAEIVRDQLYHLNVHKSMGPDGIHPRVLKELVDVTAGVVSIIYQRS</sequence>
<evidence type="ECO:0000313" key="1">
    <source>
        <dbReference type="EMBL" id="KAK4811148.1"/>
    </source>
</evidence>
<dbReference type="GO" id="GO:0007508">
    <property type="term" value="P:larval heart development"/>
    <property type="evidence" value="ECO:0007669"/>
    <property type="project" value="TreeGrafter"/>
</dbReference>
<comment type="caution">
    <text evidence="1">The sequence shown here is derived from an EMBL/GenBank/DDBJ whole genome shotgun (WGS) entry which is preliminary data.</text>
</comment>
<accession>A0AAN7NHY3</accession>
<dbReference type="PANTHER" id="PTHR33395:SF22">
    <property type="entry name" value="REVERSE TRANSCRIPTASE DOMAIN-CONTAINING PROTEIN"/>
    <property type="match status" value="1"/>
</dbReference>
<evidence type="ECO:0000313" key="2">
    <source>
        <dbReference type="Proteomes" id="UP001333110"/>
    </source>
</evidence>
<organism evidence="1 2">
    <name type="scientific">Mycteria americana</name>
    <name type="common">Wood stork</name>
    <dbReference type="NCBI Taxonomy" id="33587"/>
    <lineage>
        <taxon>Eukaryota</taxon>
        <taxon>Metazoa</taxon>
        <taxon>Chordata</taxon>
        <taxon>Craniata</taxon>
        <taxon>Vertebrata</taxon>
        <taxon>Euteleostomi</taxon>
        <taxon>Archelosauria</taxon>
        <taxon>Archosauria</taxon>
        <taxon>Dinosauria</taxon>
        <taxon>Saurischia</taxon>
        <taxon>Theropoda</taxon>
        <taxon>Coelurosauria</taxon>
        <taxon>Aves</taxon>
        <taxon>Neognathae</taxon>
        <taxon>Neoaves</taxon>
        <taxon>Aequornithes</taxon>
        <taxon>Ciconiiformes</taxon>
        <taxon>Ciconiidae</taxon>
        <taxon>Mycteria</taxon>
    </lineage>
</organism>
<proteinExistence type="predicted"/>
<dbReference type="GO" id="GO:0061343">
    <property type="term" value="P:cell adhesion involved in heart morphogenesis"/>
    <property type="evidence" value="ECO:0007669"/>
    <property type="project" value="TreeGrafter"/>
</dbReference>
<reference evidence="1 2" key="1">
    <citation type="journal article" date="2023" name="J. Hered.">
        <title>Chromosome-level genome of the wood stork (Mycteria americana) provides insight into avian chromosome evolution.</title>
        <authorList>
            <person name="Flamio R. Jr."/>
            <person name="Ramstad K.M."/>
        </authorList>
    </citation>
    <scope>NUCLEOTIDE SEQUENCE [LARGE SCALE GENOMIC DNA]</scope>
    <source>
        <strain evidence="1">JAX WOST 10</strain>
    </source>
</reference>
<dbReference type="EMBL" id="JAUNZN010000018">
    <property type="protein sequence ID" value="KAK4811148.1"/>
    <property type="molecule type" value="Genomic_DNA"/>
</dbReference>